<dbReference type="Proteomes" id="UP000657574">
    <property type="component" value="Unassembled WGS sequence"/>
</dbReference>
<reference evidence="1" key="2">
    <citation type="submission" date="2020-09" db="EMBL/GenBank/DDBJ databases">
        <authorList>
            <person name="Sun Q."/>
            <person name="Ohkuma M."/>
        </authorList>
    </citation>
    <scope>NUCLEOTIDE SEQUENCE</scope>
    <source>
        <strain evidence="1">JCM 3086</strain>
    </source>
</reference>
<accession>A0A917L2E1</accession>
<keyword evidence="2" id="KW-1185">Reference proteome</keyword>
<proteinExistence type="predicted"/>
<reference evidence="1" key="1">
    <citation type="journal article" date="2014" name="Int. J. Syst. Evol. Microbiol.">
        <title>Complete genome sequence of Corynebacterium casei LMG S-19264T (=DSM 44701T), isolated from a smear-ripened cheese.</title>
        <authorList>
            <consortium name="US DOE Joint Genome Institute (JGI-PGF)"/>
            <person name="Walter F."/>
            <person name="Albersmeier A."/>
            <person name="Kalinowski J."/>
            <person name="Ruckert C."/>
        </authorList>
    </citation>
    <scope>NUCLEOTIDE SEQUENCE</scope>
    <source>
        <strain evidence="1">JCM 3086</strain>
    </source>
</reference>
<gene>
    <name evidence="1" type="ORF">GCM10010121_057180</name>
</gene>
<protein>
    <submittedName>
        <fullName evidence="1">Uncharacterized protein</fullName>
    </submittedName>
</protein>
<dbReference type="RefSeq" id="WP_189314153.1">
    <property type="nucleotide sequence ID" value="NZ_BMQA01000022.1"/>
</dbReference>
<dbReference type="EMBL" id="BMQA01000022">
    <property type="protein sequence ID" value="GGJ38612.1"/>
    <property type="molecule type" value="Genomic_DNA"/>
</dbReference>
<name>A0A917L2E1_9ACTN</name>
<dbReference type="AlphaFoldDB" id="A0A917L2E1"/>
<evidence type="ECO:0000313" key="2">
    <source>
        <dbReference type="Proteomes" id="UP000657574"/>
    </source>
</evidence>
<sequence length="82" mass="9181">MATTERDQTAVDPENCAIDSLVMDIETGKIGVVMGHHGPDRVQLRPARGGREWDAFRVRRLTPREELSVRNDIRNAISRAGL</sequence>
<organism evidence="1 2">
    <name type="scientific">Streptomyces brasiliensis</name>
    <dbReference type="NCBI Taxonomy" id="1954"/>
    <lineage>
        <taxon>Bacteria</taxon>
        <taxon>Bacillati</taxon>
        <taxon>Actinomycetota</taxon>
        <taxon>Actinomycetes</taxon>
        <taxon>Kitasatosporales</taxon>
        <taxon>Streptomycetaceae</taxon>
        <taxon>Streptomyces</taxon>
    </lineage>
</organism>
<comment type="caution">
    <text evidence="1">The sequence shown here is derived from an EMBL/GenBank/DDBJ whole genome shotgun (WGS) entry which is preliminary data.</text>
</comment>
<evidence type="ECO:0000313" key="1">
    <source>
        <dbReference type="EMBL" id="GGJ38612.1"/>
    </source>
</evidence>